<name>A0ABS7FIB8_9NEIS</name>
<feature type="compositionally biased region" description="Basic and acidic residues" evidence="1">
    <location>
        <begin position="102"/>
        <end position="141"/>
    </location>
</feature>
<gene>
    <name evidence="2" type="ORF">KIF53_15455</name>
</gene>
<sequence>MSVKVMGVVFDRFPEGGGLMVLALKLADHAHDDGTHIFPSVDSLAQKTRQSDRTVQRQIEKMVKAGWLIRVSGNKGGRGLSNEYCINPKWLAGEDISFDEKGDILSNPEKDDNLSPKEKGDIDDKKGDIQGEKGDIDDGKGDTAMSPEPSVTNFNHQVTVNAARGGPPSWLPADAWKAFVEMRKKIRKPLTEYAAELAIEKLTELRAEGHDPKAVLDQSTLNSWQGLFALKSDASGQKRAPRINQTPKDYGKSGRL</sequence>
<reference evidence="2 3" key="1">
    <citation type="submission" date="2021-05" db="EMBL/GenBank/DDBJ databases">
        <title>Draft Whole Genome Sequencing Of Biosensor Chromobacterium violaceum Strain CV026 Reveals A Regulatory RNA In Chromobacterium violaceum Phenotype Regulatory Network.</title>
        <authorList>
            <person name="Hong K.W."/>
            <person name="Chan K.G."/>
            <person name="Chang C.-Y."/>
        </authorList>
    </citation>
    <scope>NUCLEOTIDE SEQUENCE [LARGE SCALE GENOMIC DNA]</scope>
    <source>
        <strain evidence="2 3">ATCC 31532</strain>
    </source>
</reference>
<dbReference type="RefSeq" id="WP_052257972.1">
    <property type="nucleotide sequence ID" value="NZ_CP142381.1"/>
</dbReference>
<dbReference type="EMBL" id="JAHDTB010000014">
    <property type="protein sequence ID" value="MBW8289029.1"/>
    <property type="molecule type" value="Genomic_DNA"/>
</dbReference>
<feature type="region of interest" description="Disordered" evidence="1">
    <location>
        <begin position="102"/>
        <end position="146"/>
    </location>
</feature>
<dbReference type="Proteomes" id="UP000711178">
    <property type="component" value="Unassembled WGS sequence"/>
</dbReference>
<dbReference type="Pfam" id="PF13730">
    <property type="entry name" value="HTH_36"/>
    <property type="match status" value="1"/>
</dbReference>
<accession>A0ABS7FIB8</accession>
<protein>
    <submittedName>
        <fullName evidence="2">Helix-turn-helix domain-containing protein</fullName>
    </submittedName>
</protein>
<organism evidence="2 3">
    <name type="scientific">Chromobacterium subtsugae</name>
    <dbReference type="NCBI Taxonomy" id="251747"/>
    <lineage>
        <taxon>Bacteria</taxon>
        <taxon>Pseudomonadati</taxon>
        <taxon>Pseudomonadota</taxon>
        <taxon>Betaproteobacteria</taxon>
        <taxon>Neisseriales</taxon>
        <taxon>Chromobacteriaceae</taxon>
        <taxon>Chromobacterium</taxon>
    </lineage>
</organism>
<proteinExistence type="predicted"/>
<keyword evidence="3" id="KW-1185">Reference proteome</keyword>
<dbReference type="GeneID" id="89685757"/>
<dbReference type="InterPro" id="IPR036388">
    <property type="entry name" value="WH-like_DNA-bd_sf"/>
</dbReference>
<comment type="caution">
    <text evidence="2">The sequence shown here is derived from an EMBL/GenBank/DDBJ whole genome shotgun (WGS) entry which is preliminary data.</text>
</comment>
<evidence type="ECO:0000256" key="1">
    <source>
        <dbReference type="SAM" id="MobiDB-lite"/>
    </source>
</evidence>
<evidence type="ECO:0000313" key="3">
    <source>
        <dbReference type="Proteomes" id="UP000711178"/>
    </source>
</evidence>
<evidence type="ECO:0000313" key="2">
    <source>
        <dbReference type="EMBL" id="MBW8289029.1"/>
    </source>
</evidence>
<dbReference type="Gene3D" id="1.10.10.10">
    <property type="entry name" value="Winged helix-like DNA-binding domain superfamily/Winged helix DNA-binding domain"/>
    <property type="match status" value="1"/>
</dbReference>
<feature type="region of interest" description="Disordered" evidence="1">
    <location>
        <begin position="232"/>
        <end position="256"/>
    </location>
</feature>